<name>A0A843WSF3_COLES</name>
<sequence>MIDVVADAGPSFKTPSCHDMTYTGVALRERLRSFISGLKSFKHIWMERGYFLNPRVMCAGNAYVHGEMDAYRMRIGTYFDARLQYALRRVNPEGILDGDEPRDPEFKVPVKRLRASPSKGKQLEIVEDTEE</sequence>
<dbReference type="EMBL" id="NMUH01003862">
    <property type="protein sequence ID" value="MQM07395.1"/>
    <property type="molecule type" value="Genomic_DNA"/>
</dbReference>
<organism evidence="2 3">
    <name type="scientific">Colocasia esculenta</name>
    <name type="common">Wild taro</name>
    <name type="synonym">Arum esculentum</name>
    <dbReference type="NCBI Taxonomy" id="4460"/>
    <lineage>
        <taxon>Eukaryota</taxon>
        <taxon>Viridiplantae</taxon>
        <taxon>Streptophyta</taxon>
        <taxon>Embryophyta</taxon>
        <taxon>Tracheophyta</taxon>
        <taxon>Spermatophyta</taxon>
        <taxon>Magnoliopsida</taxon>
        <taxon>Liliopsida</taxon>
        <taxon>Araceae</taxon>
        <taxon>Aroideae</taxon>
        <taxon>Colocasieae</taxon>
        <taxon>Colocasia</taxon>
    </lineage>
</organism>
<evidence type="ECO:0000313" key="2">
    <source>
        <dbReference type="EMBL" id="MQM07395.1"/>
    </source>
</evidence>
<keyword evidence="3" id="KW-1185">Reference proteome</keyword>
<evidence type="ECO:0000313" key="3">
    <source>
        <dbReference type="Proteomes" id="UP000652761"/>
    </source>
</evidence>
<dbReference type="Proteomes" id="UP000652761">
    <property type="component" value="Unassembled WGS sequence"/>
</dbReference>
<feature type="compositionally biased region" description="Basic and acidic residues" evidence="1">
    <location>
        <begin position="99"/>
        <end position="108"/>
    </location>
</feature>
<reference evidence="2" key="1">
    <citation type="submission" date="2017-07" db="EMBL/GenBank/DDBJ databases">
        <title>Taro Niue Genome Assembly and Annotation.</title>
        <authorList>
            <person name="Atibalentja N."/>
            <person name="Keating K."/>
            <person name="Fields C.J."/>
        </authorList>
    </citation>
    <scope>NUCLEOTIDE SEQUENCE</scope>
    <source>
        <strain evidence="2">Niue_2</strain>
        <tissue evidence="2">Leaf</tissue>
    </source>
</reference>
<protein>
    <submittedName>
        <fullName evidence="2">Uncharacterized protein</fullName>
    </submittedName>
</protein>
<evidence type="ECO:0000256" key="1">
    <source>
        <dbReference type="SAM" id="MobiDB-lite"/>
    </source>
</evidence>
<proteinExistence type="predicted"/>
<accession>A0A843WSF3</accession>
<dbReference type="AlphaFoldDB" id="A0A843WSF3"/>
<gene>
    <name evidence="2" type="ORF">Taro_040236</name>
</gene>
<comment type="caution">
    <text evidence="2">The sequence shown here is derived from an EMBL/GenBank/DDBJ whole genome shotgun (WGS) entry which is preliminary data.</text>
</comment>
<feature type="region of interest" description="Disordered" evidence="1">
    <location>
        <begin position="93"/>
        <end position="131"/>
    </location>
</feature>